<evidence type="ECO:0000256" key="3">
    <source>
        <dbReference type="ARBA" id="ARBA00022606"/>
    </source>
</evidence>
<name>A0AAJ7S0P5_9HYME</name>
<evidence type="ECO:0000256" key="2">
    <source>
        <dbReference type="ARBA" id="ARBA00022475"/>
    </source>
</evidence>
<dbReference type="InterPro" id="IPR004117">
    <property type="entry name" value="7tm6_olfct_rcpt"/>
</dbReference>
<dbReference type="GO" id="GO:0004984">
    <property type="term" value="F:olfactory receptor activity"/>
    <property type="evidence" value="ECO:0007669"/>
    <property type="project" value="InterPro"/>
</dbReference>
<comment type="similarity">
    <text evidence="10">Belongs to the insect chemoreceptor superfamily. Heteromeric odorant receptor channel (TC 1.A.69) family.</text>
</comment>
<keyword evidence="3 10" id="KW-0716">Sensory transduction</keyword>
<feature type="transmembrane region" description="Helical" evidence="10">
    <location>
        <begin position="307"/>
        <end position="331"/>
    </location>
</feature>
<keyword evidence="6 10" id="KW-1133">Transmembrane helix</keyword>
<dbReference type="GeneID" id="108624241"/>
<dbReference type="Pfam" id="PF02949">
    <property type="entry name" value="7tm_6"/>
    <property type="match status" value="1"/>
</dbReference>
<evidence type="ECO:0000256" key="7">
    <source>
        <dbReference type="ARBA" id="ARBA00023136"/>
    </source>
</evidence>
<feature type="transmembrane region" description="Helical" evidence="10">
    <location>
        <begin position="271"/>
        <end position="295"/>
    </location>
</feature>
<organism evidence="11 12">
    <name type="scientific">Ceratina calcarata</name>
    <dbReference type="NCBI Taxonomy" id="156304"/>
    <lineage>
        <taxon>Eukaryota</taxon>
        <taxon>Metazoa</taxon>
        <taxon>Ecdysozoa</taxon>
        <taxon>Arthropoda</taxon>
        <taxon>Hexapoda</taxon>
        <taxon>Insecta</taxon>
        <taxon>Pterygota</taxon>
        <taxon>Neoptera</taxon>
        <taxon>Endopterygota</taxon>
        <taxon>Hymenoptera</taxon>
        <taxon>Apocrita</taxon>
        <taxon>Aculeata</taxon>
        <taxon>Apoidea</taxon>
        <taxon>Anthophila</taxon>
        <taxon>Apidae</taxon>
        <taxon>Ceratina</taxon>
        <taxon>Zadontomerus</taxon>
    </lineage>
</organism>
<proteinExistence type="inferred from homology"/>
<keyword evidence="2" id="KW-1003">Cell membrane</keyword>
<comment type="caution">
    <text evidence="10">Lacks conserved residue(s) required for the propagation of feature annotation.</text>
</comment>
<keyword evidence="9 10" id="KW-0807">Transducer</keyword>
<keyword evidence="7 10" id="KW-0472">Membrane</keyword>
<comment type="subcellular location">
    <subcellularLocation>
        <location evidence="1 10">Cell membrane</location>
        <topology evidence="1 10">Multi-pass membrane protein</topology>
    </subcellularLocation>
</comment>
<dbReference type="GO" id="GO:0005549">
    <property type="term" value="F:odorant binding"/>
    <property type="evidence" value="ECO:0007669"/>
    <property type="project" value="InterPro"/>
</dbReference>
<reference evidence="12" key="1">
    <citation type="submission" date="2025-08" db="UniProtKB">
        <authorList>
            <consortium name="RefSeq"/>
        </authorList>
    </citation>
    <scope>IDENTIFICATION</scope>
    <source>
        <tissue evidence="12">Whole body</tissue>
    </source>
</reference>
<dbReference type="GO" id="GO:0005886">
    <property type="term" value="C:plasma membrane"/>
    <property type="evidence" value="ECO:0007669"/>
    <property type="project" value="UniProtKB-SubCell"/>
</dbReference>
<evidence type="ECO:0000256" key="4">
    <source>
        <dbReference type="ARBA" id="ARBA00022692"/>
    </source>
</evidence>
<keyword evidence="8 10" id="KW-0675">Receptor</keyword>
<dbReference type="RefSeq" id="XP_026668776.1">
    <property type="nucleotide sequence ID" value="XM_026812975.1"/>
</dbReference>
<feature type="transmembrane region" description="Helical" evidence="10">
    <location>
        <begin position="50"/>
        <end position="68"/>
    </location>
</feature>
<keyword evidence="5 10" id="KW-0552">Olfaction</keyword>
<evidence type="ECO:0000313" key="12">
    <source>
        <dbReference type="RefSeq" id="XP_026668776.1"/>
    </source>
</evidence>
<protein>
    <recommendedName>
        <fullName evidence="10">Odorant receptor</fullName>
    </recommendedName>
</protein>
<dbReference type="Proteomes" id="UP000694925">
    <property type="component" value="Unplaced"/>
</dbReference>
<feature type="transmembrane region" description="Helical" evidence="10">
    <location>
        <begin position="136"/>
        <end position="154"/>
    </location>
</feature>
<dbReference type="GO" id="GO:0007165">
    <property type="term" value="P:signal transduction"/>
    <property type="evidence" value="ECO:0007669"/>
    <property type="project" value="UniProtKB-KW"/>
</dbReference>
<evidence type="ECO:0000313" key="11">
    <source>
        <dbReference type="Proteomes" id="UP000694925"/>
    </source>
</evidence>
<dbReference type="PANTHER" id="PTHR21137">
    <property type="entry name" value="ODORANT RECEPTOR"/>
    <property type="match status" value="1"/>
</dbReference>
<keyword evidence="11" id="KW-1185">Reference proteome</keyword>
<evidence type="ECO:0000256" key="9">
    <source>
        <dbReference type="ARBA" id="ARBA00023224"/>
    </source>
</evidence>
<sequence>MEKISRVVQVEKDIKYATRFMRPILTSVGAWPIPDHCPLFSRIVQKITHAFTYFVFFLLLVPTLHYVIKKETNNKIRLKLVAPIINCGLQAIKYTIILYRMKEMQKGLDTIRQDWTNATEENRLIFLGKAKIARRIMLAVTSTIYGAGICYRIVLPLLRGTIVTPDNFTIRPLPCPVYFAYLDEQQTPIYEILFFLQIMGGFASYAVVSGSCGISAFLVLHACSMLRILGNKIKLLTDKGHMTEKEIRWKIANIVEFQMEGKKFLKSIQEIIEFICLSEVLGCTCLICLVEYCILMEWENKNTTSMVVYMTFTICFTFCAFVLCYIGQLLLDESNVVSQTSRTIDWHRLQPKQARSLILIIAMSNYPLKLTGGKVVAMSLTTFTDVRRKKKYFTNIFYLLSQIILS</sequence>
<keyword evidence="4 10" id="KW-0812">Transmembrane</keyword>
<dbReference type="AlphaFoldDB" id="A0AAJ7S0P5"/>
<gene>
    <name evidence="12" type="primary">LOC108624241</name>
</gene>
<evidence type="ECO:0000256" key="10">
    <source>
        <dbReference type="RuleBase" id="RU351113"/>
    </source>
</evidence>
<evidence type="ECO:0000256" key="8">
    <source>
        <dbReference type="ARBA" id="ARBA00023170"/>
    </source>
</evidence>
<evidence type="ECO:0000256" key="5">
    <source>
        <dbReference type="ARBA" id="ARBA00022725"/>
    </source>
</evidence>
<evidence type="ECO:0000256" key="1">
    <source>
        <dbReference type="ARBA" id="ARBA00004651"/>
    </source>
</evidence>
<evidence type="ECO:0000256" key="6">
    <source>
        <dbReference type="ARBA" id="ARBA00022989"/>
    </source>
</evidence>
<feature type="transmembrane region" description="Helical" evidence="10">
    <location>
        <begin position="192"/>
        <end position="220"/>
    </location>
</feature>
<dbReference type="PANTHER" id="PTHR21137:SF35">
    <property type="entry name" value="ODORANT RECEPTOR 19A-RELATED"/>
    <property type="match status" value="1"/>
</dbReference>
<accession>A0AAJ7S0P5</accession>